<keyword evidence="5" id="KW-0804">Transcription</keyword>
<reference evidence="7 8" key="1">
    <citation type="submission" date="2016-10" db="EMBL/GenBank/DDBJ databases">
        <authorList>
            <person name="de Groot N.N."/>
        </authorList>
    </citation>
    <scope>NUCLEOTIDE SEQUENCE [LARGE SCALE GENOMIC DNA]</scope>
    <source>
        <strain evidence="7 8">CGMCC 4.5598</strain>
    </source>
</reference>
<evidence type="ECO:0000256" key="1">
    <source>
        <dbReference type="ARBA" id="ARBA00010641"/>
    </source>
</evidence>
<proteinExistence type="inferred from homology"/>
<evidence type="ECO:0000256" key="4">
    <source>
        <dbReference type="ARBA" id="ARBA00023125"/>
    </source>
</evidence>
<dbReference type="InterPro" id="IPR014284">
    <property type="entry name" value="RNA_pol_sigma-70_dom"/>
</dbReference>
<dbReference type="STRING" id="568860.SAMN05421811_119123"/>
<dbReference type="GO" id="GO:0006352">
    <property type="term" value="P:DNA-templated transcription initiation"/>
    <property type="evidence" value="ECO:0007669"/>
    <property type="project" value="InterPro"/>
</dbReference>
<accession>A0A1I0LLR3</accession>
<dbReference type="PANTHER" id="PTHR43133">
    <property type="entry name" value="RNA POLYMERASE ECF-TYPE SIGMA FACTO"/>
    <property type="match status" value="1"/>
</dbReference>
<dbReference type="PANTHER" id="PTHR43133:SF8">
    <property type="entry name" value="RNA POLYMERASE SIGMA FACTOR HI_1459-RELATED"/>
    <property type="match status" value="1"/>
</dbReference>
<comment type="similarity">
    <text evidence="1">Belongs to the sigma-70 factor family. ECF subfamily.</text>
</comment>
<dbReference type="GO" id="GO:0003677">
    <property type="term" value="F:DNA binding"/>
    <property type="evidence" value="ECO:0007669"/>
    <property type="project" value="UniProtKB-KW"/>
</dbReference>
<dbReference type="AlphaFoldDB" id="A0A1I0LLR3"/>
<dbReference type="InterPro" id="IPR039425">
    <property type="entry name" value="RNA_pol_sigma-70-like"/>
</dbReference>
<dbReference type="Proteomes" id="UP000199361">
    <property type="component" value="Unassembled WGS sequence"/>
</dbReference>
<evidence type="ECO:0000313" key="8">
    <source>
        <dbReference type="Proteomes" id="UP000199361"/>
    </source>
</evidence>
<dbReference type="Gene3D" id="1.10.10.10">
    <property type="entry name" value="Winged helix-like DNA-binding domain superfamily/Winged helix DNA-binding domain"/>
    <property type="match status" value="1"/>
</dbReference>
<dbReference type="EMBL" id="FOHX01000019">
    <property type="protein sequence ID" value="SEU41742.1"/>
    <property type="molecule type" value="Genomic_DNA"/>
</dbReference>
<dbReference type="Pfam" id="PF04542">
    <property type="entry name" value="Sigma70_r2"/>
    <property type="match status" value="1"/>
</dbReference>
<dbReference type="SUPFAM" id="SSF88946">
    <property type="entry name" value="Sigma2 domain of RNA polymerase sigma factors"/>
    <property type="match status" value="1"/>
</dbReference>
<dbReference type="InterPro" id="IPR007627">
    <property type="entry name" value="RNA_pol_sigma70_r2"/>
</dbReference>
<keyword evidence="8" id="KW-1185">Reference proteome</keyword>
<dbReference type="InterPro" id="IPR036388">
    <property type="entry name" value="WH-like_DNA-bd_sf"/>
</dbReference>
<dbReference type="InterPro" id="IPR013325">
    <property type="entry name" value="RNA_pol_sigma_r2"/>
</dbReference>
<organism evidence="7 8">
    <name type="scientific">Nonomuraea wenchangensis</name>
    <dbReference type="NCBI Taxonomy" id="568860"/>
    <lineage>
        <taxon>Bacteria</taxon>
        <taxon>Bacillati</taxon>
        <taxon>Actinomycetota</taxon>
        <taxon>Actinomycetes</taxon>
        <taxon>Streptosporangiales</taxon>
        <taxon>Streptosporangiaceae</taxon>
        <taxon>Nonomuraea</taxon>
    </lineage>
</organism>
<sequence length="179" mass="19372">MHPQRAPAELLRAAADGDRSAWDALEAAYGPLMWAVARASGLGAADAADVVQGGWLRLLQRLEDIREPERLGSWLATVVRREALQVLREGSRSGVHVLATVEEPEPGAAVLGDDDRQLLWKAVSTMHEPCRTLLQLVAIDLGSRQTAARLGLPIGSVGPTRARCLEKLRTLISSQEMAQ</sequence>
<dbReference type="GO" id="GO:0016987">
    <property type="term" value="F:sigma factor activity"/>
    <property type="evidence" value="ECO:0007669"/>
    <property type="project" value="UniProtKB-KW"/>
</dbReference>
<protein>
    <submittedName>
        <fullName evidence="7">RNA polymerase sigma factor, sigma-70 family</fullName>
    </submittedName>
</protein>
<keyword evidence="3" id="KW-0731">Sigma factor</keyword>
<keyword evidence="2" id="KW-0805">Transcription regulation</keyword>
<dbReference type="NCBIfam" id="TIGR02937">
    <property type="entry name" value="sigma70-ECF"/>
    <property type="match status" value="1"/>
</dbReference>
<dbReference type="Gene3D" id="1.10.1740.10">
    <property type="match status" value="1"/>
</dbReference>
<dbReference type="SUPFAM" id="SSF88659">
    <property type="entry name" value="Sigma3 and sigma4 domains of RNA polymerase sigma factors"/>
    <property type="match status" value="1"/>
</dbReference>
<evidence type="ECO:0000256" key="3">
    <source>
        <dbReference type="ARBA" id="ARBA00023082"/>
    </source>
</evidence>
<dbReference type="RefSeq" id="WP_245775330.1">
    <property type="nucleotide sequence ID" value="NZ_FOHX01000019.1"/>
</dbReference>
<evidence type="ECO:0000256" key="5">
    <source>
        <dbReference type="ARBA" id="ARBA00023163"/>
    </source>
</evidence>
<feature type="domain" description="RNA polymerase sigma-70 region 2" evidence="6">
    <location>
        <begin position="28"/>
        <end position="92"/>
    </location>
</feature>
<name>A0A1I0LLR3_9ACTN</name>
<evidence type="ECO:0000313" key="7">
    <source>
        <dbReference type="EMBL" id="SEU41742.1"/>
    </source>
</evidence>
<evidence type="ECO:0000259" key="6">
    <source>
        <dbReference type="Pfam" id="PF04542"/>
    </source>
</evidence>
<dbReference type="InterPro" id="IPR013324">
    <property type="entry name" value="RNA_pol_sigma_r3/r4-like"/>
</dbReference>
<evidence type="ECO:0000256" key="2">
    <source>
        <dbReference type="ARBA" id="ARBA00023015"/>
    </source>
</evidence>
<keyword evidence="4" id="KW-0238">DNA-binding</keyword>
<gene>
    <name evidence="7" type="ORF">SAMN05421811_119123</name>
</gene>